<sequence>MGCFASLKTAVMCESQHISTVKQDKQMNFHIFSSV</sequence>
<dbReference type="AlphaFoldDB" id="A0A0V1F2X1"/>
<reference evidence="1 2" key="1">
    <citation type="submission" date="2015-01" db="EMBL/GenBank/DDBJ databases">
        <title>Evolution of Trichinella species and genotypes.</title>
        <authorList>
            <person name="Korhonen P.K."/>
            <person name="Edoardo P."/>
            <person name="Giuseppe L.R."/>
            <person name="Gasser R.B."/>
        </authorList>
    </citation>
    <scope>NUCLEOTIDE SEQUENCE [LARGE SCALE GENOMIC DNA]</scope>
    <source>
        <strain evidence="1">ISS470</strain>
    </source>
</reference>
<accession>A0A0V1F2X1</accession>
<gene>
    <name evidence="1" type="ORF">T4D_14926</name>
</gene>
<evidence type="ECO:0000313" key="1">
    <source>
        <dbReference type="EMBL" id="KRY80359.1"/>
    </source>
</evidence>
<name>A0A0V1F2X1_TRIPS</name>
<proteinExistence type="predicted"/>
<dbReference type="Proteomes" id="UP000054995">
    <property type="component" value="Unassembled WGS sequence"/>
</dbReference>
<protein>
    <submittedName>
        <fullName evidence="1">Uncharacterized protein</fullName>
    </submittedName>
</protein>
<organism evidence="1 2">
    <name type="scientific">Trichinella pseudospiralis</name>
    <name type="common">Parasitic roundworm</name>
    <dbReference type="NCBI Taxonomy" id="6337"/>
    <lineage>
        <taxon>Eukaryota</taxon>
        <taxon>Metazoa</taxon>
        <taxon>Ecdysozoa</taxon>
        <taxon>Nematoda</taxon>
        <taxon>Enoplea</taxon>
        <taxon>Dorylaimia</taxon>
        <taxon>Trichinellida</taxon>
        <taxon>Trichinellidae</taxon>
        <taxon>Trichinella</taxon>
    </lineage>
</organism>
<dbReference type="EMBL" id="JYDT01000568">
    <property type="protein sequence ID" value="KRY80359.1"/>
    <property type="molecule type" value="Genomic_DNA"/>
</dbReference>
<comment type="caution">
    <text evidence="1">The sequence shown here is derived from an EMBL/GenBank/DDBJ whole genome shotgun (WGS) entry which is preliminary data.</text>
</comment>
<evidence type="ECO:0000313" key="2">
    <source>
        <dbReference type="Proteomes" id="UP000054995"/>
    </source>
</evidence>
<keyword evidence="2" id="KW-1185">Reference proteome</keyword>